<accession>A0A426ZVM7</accession>
<dbReference type="AlphaFoldDB" id="A0A426ZVM7"/>
<organism evidence="2 3">
    <name type="scientific">Ensete ventricosum</name>
    <name type="common">Abyssinian banana</name>
    <name type="synonym">Musa ensete</name>
    <dbReference type="NCBI Taxonomy" id="4639"/>
    <lineage>
        <taxon>Eukaryota</taxon>
        <taxon>Viridiplantae</taxon>
        <taxon>Streptophyta</taxon>
        <taxon>Embryophyta</taxon>
        <taxon>Tracheophyta</taxon>
        <taxon>Spermatophyta</taxon>
        <taxon>Magnoliopsida</taxon>
        <taxon>Liliopsida</taxon>
        <taxon>Zingiberales</taxon>
        <taxon>Musaceae</taxon>
        <taxon>Ensete</taxon>
    </lineage>
</organism>
<proteinExistence type="predicted"/>
<evidence type="ECO:0000256" key="1">
    <source>
        <dbReference type="SAM" id="MobiDB-lite"/>
    </source>
</evidence>
<feature type="region of interest" description="Disordered" evidence="1">
    <location>
        <begin position="118"/>
        <end position="137"/>
    </location>
</feature>
<sequence length="137" mass="14682">MGVVVYLSINQGELLGEYKGVEASGRKGRGSDGESSGAQLPKSKVLVRKEIDSEECHSTIKANLSMVRKGRKCEATDSRAMGLVAPWYRRGKIFVESSIHCSHGGRLLVVKGVEEVENTEASSSIKTGQKGRGQGTS</sequence>
<gene>
    <name evidence="2" type="ORF">B296_00006913</name>
</gene>
<evidence type="ECO:0000313" key="3">
    <source>
        <dbReference type="Proteomes" id="UP000287651"/>
    </source>
</evidence>
<dbReference type="Proteomes" id="UP000287651">
    <property type="component" value="Unassembled WGS sequence"/>
</dbReference>
<dbReference type="EMBL" id="AMZH03004840">
    <property type="protein sequence ID" value="RRT68013.1"/>
    <property type="molecule type" value="Genomic_DNA"/>
</dbReference>
<feature type="region of interest" description="Disordered" evidence="1">
    <location>
        <begin position="23"/>
        <end position="43"/>
    </location>
</feature>
<reference evidence="2 3" key="1">
    <citation type="journal article" date="2014" name="Agronomy (Basel)">
        <title>A Draft Genome Sequence for Ensete ventricosum, the Drought-Tolerant Tree Against Hunger.</title>
        <authorList>
            <person name="Harrison J."/>
            <person name="Moore K.A."/>
            <person name="Paszkiewicz K."/>
            <person name="Jones T."/>
            <person name="Grant M."/>
            <person name="Ambacheew D."/>
            <person name="Muzemil S."/>
            <person name="Studholme D.J."/>
        </authorList>
    </citation>
    <scope>NUCLEOTIDE SEQUENCE [LARGE SCALE GENOMIC DNA]</scope>
</reference>
<protein>
    <submittedName>
        <fullName evidence="2">Uncharacterized protein</fullName>
    </submittedName>
</protein>
<evidence type="ECO:0000313" key="2">
    <source>
        <dbReference type="EMBL" id="RRT68013.1"/>
    </source>
</evidence>
<comment type="caution">
    <text evidence="2">The sequence shown here is derived from an EMBL/GenBank/DDBJ whole genome shotgun (WGS) entry which is preliminary data.</text>
</comment>
<name>A0A426ZVM7_ENSVE</name>